<dbReference type="EMBL" id="JABDTM020012724">
    <property type="protein sequence ID" value="KAH0820162.1"/>
    <property type="molecule type" value="Genomic_DNA"/>
</dbReference>
<organism evidence="1 2">
    <name type="scientific">Tenebrio molitor</name>
    <name type="common">Yellow mealworm beetle</name>
    <dbReference type="NCBI Taxonomy" id="7067"/>
    <lineage>
        <taxon>Eukaryota</taxon>
        <taxon>Metazoa</taxon>
        <taxon>Ecdysozoa</taxon>
        <taxon>Arthropoda</taxon>
        <taxon>Hexapoda</taxon>
        <taxon>Insecta</taxon>
        <taxon>Pterygota</taxon>
        <taxon>Neoptera</taxon>
        <taxon>Endopterygota</taxon>
        <taxon>Coleoptera</taxon>
        <taxon>Polyphaga</taxon>
        <taxon>Cucujiformia</taxon>
        <taxon>Tenebrionidae</taxon>
        <taxon>Tenebrio</taxon>
    </lineage>
</organism>
<sequence>MTLFVLLRTNSLKNPTPDQQSLNEWEQEQSLYQSPEGLANLQSGLYNNADAPFDDKSVAEYEKGFRYGTNKEKLDEALENAVLKSELYGDPAPLNQYRYYENDDRRRRRRRDARKIRSETDGRSIGLCVTVAMSLLKQVLSIRRPHTTRTSFDWFVFLIMEMLLSKHDGRLIVKGEERVRYAPDNRIKREVDLTPEEILTILTLYENERQSNGYRPWSGEPDNDQNNNIEEEENWLDAPVYPHATGHTNDIGPSYLLDEKPFEKRGRWGGFADNRKKRFMVAKKRNDPTRELRYLNGPNKNDYYTLSQLLSNQREPNVPLYHRLVL</sequence>
<protein>
    <submittedName>
        <fullName evidence="1">Uncharacterized protein</fullName>
    </submittedName>
</protein>
<accession>A0A8J6LIL7</accession>
<gene>
    <name evidence="1" type="ORF">GEV33_002627</name>
</gene>
<dbReference type="AlphaFoldDB" id="A0A8J6LIL7"/>
<reference evidence="1" key="2">
    <citation type="submission" date="2021-08" db="EMBL/GenBank/DDBJ databases">
        <authorList>
            <person name="Eriksson T."/>
        </authorList>
    </citation>
    <scope>NUCLEOTIDE SEQUENCE</scope>
    <source>
        <strain evidence="1">Stoneville</strain>
        <tissue evidence="1">Whole head</tissue>
    </source>
</reference>
<evidence type="ECO:0000313" key="1">
    <source>
        <dbReference type="EMBL" id="KAH0820162.1"/>
    </source>
</evidence>
<reference evidence="1" key="1">
    <citation type="journal article" date="2020" name="J Insects Food Feed">
        <title>The yellow mealworm (Tenebrio molitor) genome: a resource for the emerging insects as food and feed industry.</title>
        <authorList>
            <person name="Eriksson T."/>
            <person name="Andere A."/>
            <person name="Kelstrup H."/>
            <person name="Emery V."/>
            <person name="Picard C."/>
        </authorList>
    </citation>
    <scope>NUCLEOTIDE SEQUENCE</scope>
    <source>
        <strain evidence="1">Stoneville</strain>
        <tissue evidence="1">Whole head</tissue>
    </source>
</reference>
<comment type="caution">
    <text evidence="1">The sequence shown here is derived from an EMBL/GenBank/DDBJ whole genome shotgun (WGS) entry which is preliminary data.</text>
</comment>
<keyword evidence="2" id="KW-1185">Reference proteome</keyword>
<evidence type="ECO:0000313" key="2">
    <source>
        <dbReference type="Proteomes" id="UP000719412"/>
    </source>
</evidence>
<proteinExistence type="predicted"/>
<dbReference type="Proteomes" id="UP000719412">
    <property type="component" value="Unassembled WGS sequence"/>
</dbReference>
<name>A0A8J6LIL7_TENMO</name>